<name>A0A0C3L958_9AGAM</name>
<organism evidence="3 4">
    <name type="scientific">Tulasnella calospora MUT 4182</name>
    <dbReference type="NCBI Taxonomy" id="1051891"/>
    <lineage>
        <taxon>Eukaryota</taxon>
        <taxon>Fungi</taxon>
        <taxon>Dikarya</taxon>
        <taxon>Basidiomycota</taxon>
        <taxon>Agaricomycotina</taxon>
        <taxon>Agaricomycetes</taxon>
        <taxon>Cantharellales</taxon>
        <taxon>Tulasnellaceae</taxon>
        <taxon>Tulasnella</taxon>
    </lineage>
</organism>
<feature type="domain" description="Fungal-type protein kinase" evidence="2">
    <location>
        <begin position="200"/>
        <end position="378"/>
    </location>
</feature>
<evidence type="ECO:0000313" key="4">
    <source>
        <dbReference type="Proteomes" id="UP000054248"/>
    </source>
</evidence>
<feature type="region of interest" description="Disordered" evidence="1">
    <location>
        <begin position="137"/>
        <end position="173"/>
    </location>
</feature>
<dbReference type="Proteomes" id="UP000054248">
    <property type="component" value="Unassembled WGS sequence"/>
</dbReference>
<feature type="region of interest" description="Disordered" evidence="1">
    <location>
        <begin position="401"/>
        <end position="423"/>
    </location>
</feature>
<proteinExistence type="predicted"/>
<dbReference type="STRING" id="1051891.A0A0C3L958"/>
<feature type="compositionally biased region" description="Polar residues" evidence="1">
    <location>
        <begin position="164"/>
        <end position="173"/>
    </location>
</feature>
<protein>
    <recommendedName>
        <fullName evidence="2">Fungal-type protein kinase domain-containing protein</fullName>
    </recommendedName>
</protein>
<feature type="compositionally biased region" description="Low complexity" evidence="1">
    <location>
        <begin position="141"/>
        <end position="163"/>
    </location>
</feature>
<dbReference type="AlphaFoldDB" id="A0A0C3L958"/>
<dbReference type="PANTHER" id="PTHR38248">
    <property type="entry name" value="FUNK1 6"/>
    <property type="match status" value="1"/>
</dbReference>
<dbReference type="PANTHER" id="PTHR38248:SF2">
    <property type="entry name" value="FUNK1 11"/>
    <property type="match status" value="1"/>
</dbReference>
<dbReference type="OrthoDB" id="5569250at2759"/>
<evidence type="ECO:0000313" key="3">
    <source>
        <dbReference type="EMBL" id="KIO30343.1"/>
    </source>
</evidence>
<keyword evidence="4" id="KW-1185">Reference proteome</keyword>
<reference evidence="3 4" key="1">
    <citation type="submission" date="2014-04" db="EMBL/GenBank/DDBJ databases">
        <authorList>
            <consortium name="DOE Joint Genome Institute"/>
            <person name="Kuo A."/>
            <person name="Girlanda M."/>
            <person name="Perotto S."/>
            <person name="Kohler A."/>
            <person name="Nagy L.G."/>
            <person name="Floudas D."/>
            <person name="Copeland A."/>
            <person name="Barry K.W."/>
            <person name="Cichocki N."/>
            <person name="Veneault-Fourrey C."/>
            <person name="LaButti K."/>
            <person name="Lindquist E.A."/>
            <person name="Lipzen A."/>
            <person name="Lundell T."/>
            <person name="Morin E."/>
            <person name="Murat C."/>
            <person name="Sun H."/>
            <person name="Tunlid A."/>
            <person name="Henrissat B."/>
            <person name="Grigoriev I.V."/>
            <person name="Hibbett D.S."/>
            <person name="Martin F."/>
            <person name="Nordberg H.P."/>
            <person name="Cantor M.N."/>
            <person name="Hua S.X."/>
        </authorList>
    </citation>
    <scope>NUCLEOTIDE SEQUENCE [LARGE SCALE GENOMIC DNA]</scope>
    <source>
        <strain evidence="3 4">MUT 4182</strain>
    </source>
</reference>
<sequence length="423" mass="46900">MSNRVSSSRPFFNHLASDLETVDAERFLEFALADHEQPWDAPAWKAVTDKINADREQCKLKQAWIAAQPETEKYGPFCDWVKTLLTFIDSCPCTLPRQRQIRFTPLGSQNIRCTPGYADGEAVGGTESSFRPDAACVMEAPPSSQPSSSQPSSSRTPPTSKQPDSSTNGSYPNNVRREALSYRFPLDAGSATPSTPSAYTASKDDIQLARYAMETFAAVGDRTHVFGLAVNSDNFEQTDHTIALWYFDRCGAIRSHPLDVNNSEDLGAFIKFLAALVYMTNDALGFNPFFAAPDKPVPELCGMSVDIPNSQELSLASLTLSKVLDRRTSMVGRATLVYFAQSWKRGISALEGADVVLKSSWQHRNRTSERVILEELHADGEARKYIVNFYAGWEQENTRGQSQRAKFGINETVVHDRAPAHSH</sequence>
<feature type="compositionally biased region" description="Basic and acidic residues" evidence="1">
    <location>
        <begin position="413"/>
        <end position="423"/>
    </location>
</feature>
<evidence type="ECO:0000256" key="1">
    <source>
        <dbReference type="SAM" id="MobiDB-lite"/>
    </source>
</evidence>
<dbReference type="HOGENOM" id="CLU_649226_0_0_1"/>
<gene>
    <name evidence="3" type="ORF">M407DRAFT_20610</name>
</gene>
<evidence type="ECO:0000259" key="2">
    <source>
        <dbReference type="Pfam" id="PF17667"/>
    </source>
</evidence>
<reference evidence="4" key="2">
    <citation type="submission" date="2015-01" db="EMBL/GenBank/DDBJ databases">
        <title>Evolutionary Origins and Diversification of the Mycorrhizal Mutualists.</title>
        <authorList>
            <consortium name="DOE Joint Genome Institute"/>
            <consortium name="Mycorrhizal Genomics Consortium"/>
            <person name="Kohler A."/>
            <person name="Kuo A."/>
            <person name="Nagy L.G."/>
            <person name="Floudas D."/>
            <person name="Copeland A."/>
            <person name="Barry K.W."/>
            <person name="Cichocki N."/>
            <person name="Veneault-Fourrey C."/>
            <person name="LaButti K."/>
            <person name="Lindquist E.A."/>
            <person name="Lipzen A."/>
            <person name="Lundell T."/>
            <person name="Morin E."/>
            <person name="Murat C."/>
            <person name="Riley R."/>
            <person name="Ohm R."/>
            <person name="Sun H."/>
            <person name="Tunlid A."/>
            <person name="Henrissat B."/>
            <person name="Grigoriev I.V."/>
            <person name="Hibbett D.S."/>
            <person name="Martin F."/>
        </authorList>
    </citation>
    <scope>NUCLEOTIDE SEQUENCE [LARGE SCALE GENOMIC DNA]</scope>
    <source>
        <strain evidence="4">MUT 4182</strain>
    </source>
</reference>
<dbReference type="InterPro" id="IPR040976">
    <property type="entry name" value="Pkinase_fungal"/>
</dbReference>
<accession>A0A0C3L958</accession>
<dbReference type="EMBL" id="KN822973">
    <property type="protein sequence ID" value="KIO30343.1"/>
    <property type="molecule type" value="Genomic_DNA"/>
</dbReference>
<dbReference type="Pfam" id="PF17667">
    <property type="entry name" value="Pkinase_fungal"/>
    <property type="match status" value="1"/>
</dbReference>